<evidence type="ECO:0000313" key="1">
    <source>
        <dbReference type="EMBL" id="MCI35925.1"/>
    </source>
</evidence>
<comment type="caution">
    <text evidence="1">The sequence shown here is derived from an EMBL/GenBank/DDBJ whole genome shotgun (WGS) entry which is preliminary data.</text>
</comment>
<proteinExistence type="predicted"/>
<evidence type="ECO:0000313" key="2">
    <source>
        <dbReference type="Proteomes" id="UP000265520"/>
    </source>
</evidence>
<organism evidence="1 2">
    <name type="scientific">Trifolium medium</name>
    <dbReference type="NCBI Taxonomy" id="97028"/>
    <lineage>
        <taxon>Eukaryota</taxon>
        <taxon>Viridiplantae</taxon>
        <taxon>Streptophyta</taxon>
        <taxon>Embryophyta</taxon>
        <taxon>Tracheophyta</taxon>
        <taxon>Spermatophyta</taxon>
        <taxon>Magnoliopsida</taxon>
        <taxon>eudicotyledons</taxon>
        <taxon>Gunneridae</taxon>
        <taxon>Pentapetalae</taxon>
        <taxon>rosids</taxon>
        <taxon>fabids</taxon>
        <taxon>Fabales</taxon>
        <taxon>Fabaceae</taxon>
        <taxon>Papilionoideae</taxon>
        <taxon>50 kb inversion clade</taxon>
        <taxon>NPAAA clade</taxon>
        <taxon>Hologalegina</taxon>
        <taxon>IRL clade</taxon>
        <taxon>Trifolieae</taxon>
        <taxon>Trifolium</taxon>
    </lineage>
</organism>
<dbReference type="Proteomes" id="UP000265520">
    <property type="component" value="Unassembled WGS sequence"/>
</dbReference>
<name>A0A392RJY1_9FABA</name>
<accession>A0A392RJY1</accession>
<sequence>MVDPLKPCSILETSWRAIVAMTINGNISLGIPPGYSSSSKPSTGLPSPLEPDVSVLTEHISIIFLLVVPPDLP</sequence>
<feature type="non-terminal residue" evidence="1">
    <location>
        <position position="73"/>
    </location>
</feature>
<dbReference type="EMBL" id="LXQA010228485">
    <property type="protein sequence ID" value="MCI35925.1"/>
    <property type="molecule type" value="Genomic_DNA"/>
</dbReference>
<protein>
    <submittedName>
        <fullName evidence="1">Uncharacterized protein</fullName>
    </submittedName>
</protein>
<dbReference type="AlphaFoldDB" id="A0A392RJY1"/>
<keyword evidence="2" id="KW-1185">Reference proteome</keyword>
<reference evidence="1 2" key="1">
    <citation type="journal article" date="2018" name="Front. Plant Sci.">
        <title>Red Clover (Trifolium pratense) and Zigzag Clover (T. medium) - A Picture of Genomic Similarities and Differences.</title>
        <authorList>
            <person name="Dluhosova J."/>
            <person name="Istvanek J."/>
            <person name="Nedelnik J."/>
            <person name="Repkova J."/>
        </authorList>
    </citation>
    <scope>NUCLEOTIDE SEQUENCE [LARGE SCALE GENOMIC DNA]</scope>
    <source>
        <strain evidence="2">cv. 10/8</strain>
        <tissue evidence="1">Leaf</tissue>
    </source>
</reference>